<evidence type="ECO:0000256" key="2">
    <source>
        <dbReference type="ARBA" id="ARBA00012162"/>
    </source>
</evidence>
<dbReference type="PANTHER" id="PTHR45790">
    <property type="entry name" value="SIROHEME SYNTHASE-RELATED"/>
    <property type="match status" value="1"/>
</dbReference>
<dbReference type="PROSITE" id="PS00840">
    <property type="entry name" value="SUMT_2"/>
    <property type="match status" value="1"/>
</dbReference>
<keyword evidence="4 10" id="KW-0489">Methyltransferase</keyword>
<proteinExistence type="inferred from homology"/>
<evidence type="ECO:0000256" key="6">
    <source>
        <dbReference type="ARBA" id="ARBA00022691"/>
    </source>
</evidence>
<keyword evidence="7" id="KW-0627">Porphyrin biosynthesis</keyword>
<comment type="pathway">
    <text evidence="9">Cofactor biosynthesis; adenosylcobalamin biosynthesis; precorrin-2 from uroporphyrinogen III: step 1/1.</text>
</comment>
<dbReference type="GO" id="GO:0009236">
    <property type="term" value="P:cobalamin biosynthetic process"/>
    <property type="evidence" value="ECO:0007669"/>
    <property type="project" value="UniProtKB-KW"/>
</dbReference>
<evidence type="ECO:0000313" key="14">
    <source>
        <dbReference type="Proteomes" id="UP000782312"/>
    </source>
</evidence>
<comment type="similarity">
    <text evidence="1 10">Belongs to the precorrin methyltransferase family.</text>
</comment>
<evidence type="ECO:0000256" key="9">
    <source>
        <dbReference type="ARBA" id="ARBA00060548"/>
    </source>
</evidence>
<dbReference type="NCBIfam" id="NF004790">
    <property type="entry name" value="PRK06136.1"/>
    <property type="match status" value="1"/>
</dbReference>
<reference evidence="13" key="1">
    <citation type="submission" date="2020-07" db="EMBL/GenBank/DDBJ databases">
        <title>Huge and variable diversity of episymbiotic CPR bacteria and DPANN archaea in groundwater ecosystems.</title>
        <authorList>
            <person name="He C.Y."/>
            <person name="Keren R."/>
            <person name="Whittaker M."/>
            <person name="Farag I.F."/>
            <person name="Doudna J."/>
            <person name="Cate J.H.D."/>
            <person name="Banfield J.F."/>
        </authorList>
    </citation>
    <scope>NUCLEOTIDE SEQUENCE</scope>
    <source>
        <strain evidence="13">NC_groundwater_763_Ag_S-0.2um_68_21</strain>
    </source>
</reference>
<dbReference type="InterPro" id="IPR014777">
    <property type="entry name" value="4pyrrole_Mease_sub1"/>
</dbReference>
<dbReference type="PANTHER" id="PTHR45790:SF3">
    <property type="entry name" value="S-ADENOSYL-L-METHIONINE-DEPENDENT UROPORPHYRINOGEN III METHYLTRANSFERASE, CHLOROPLASTIC"/>
    <property type="match status" value="1"/>
</dbReference>
<evidence type="ECO:0000313" key="13">
    <source>
        <dbReference type="EMBL" id="MBI3127596.1"/>
    </source>
</evidence>
<dbReference type="InterPro" id="IPR050161">
    <property type="entry name" value="Siro_Cobalamin_biosynth"/>
</dbReference>
<feature type="domain" description="Tetrapyrrole methylase" evidence="12">
    <location>
        <begin position="15"/>
        <end position="227"/>
    </location>
</feature>
<dbReference type="InterPro" id="IPR003043">
    <property type="entry name" value="Uropor_MeTrfase_CS"/>
</dbReference>
<keyword evidence="5 10" id="KW-0808">Transferase</keyword>
<comment type="pathway">
    <text evidence="8">Porphyrin-containing compound metabolism; siroheme biosynthesis; precorrin-2 from uroporphyrinogen III: step 1/1.</text>
</comment>
<dbReference type="InterPro" id="IPR006366">
    <property type="entry name" value="CobA/CysG_C"/>
</dbReference>
<evidence type="ECO:0000256" key="5">
    <source>
        <dbReference type="ARBA" id="ARBA00022679"/>
    </source>
</evidence>
<dbReference type="FunFam" id="3.30.950.10:FF:000001">
    <property type="entry name" value="Siroheme synthase"/>
    <property type="match status" value="1"/>
</dbReference>
<feature type="region of interest" description="Disordered" evidence="11">
    <location>
        <begin position="271"/>
        <end position="293"/>
    </location>
</feature>
<dbReference type="SUPFAM" id="SSF53790">
    <property type="entry name" value="Tetrapyrrole methylase"/>
    <property type="match status" value="1"/>
</dbReference>
<evidence type="ECO:0000256" key="3">
    <source>
        <dbReference type="ARBA" id="ARBA00022573"/>
    </source>
</evidence>
<evidence type="ECO:0000256" key="8">
    <source>
        <dbReference type="ARBA" id="ARBA00025705"/>
    </source>
</evidence>
<dbReference type="FunFam" id="3.40.1010.10:FF:000001">
    <property type="entry name" value="Siroheme synthase"/>
    <property type="match status" value="1"/>
</dbReference>
<dbReference type="AlphaFoldDB" id="A0A932I1C7"/>
<dbReference type="Proteomes" id="UP000782312">
    <property type="component" value="Unassembled WGS sequence"/>
</dbReference>
<protein>
    <recommendedName>
        <fullName evidence="2">uroporphyrinogen-III C-methyltransferase</fullName>
        <ecNumber evidence="2">2.1.1.107</ecNumber>
    </recommendedName>
</protein>
<dbReference type="NCBIfam" id="TIGR01469">
    <property type="entry name" value="cobA_cysG_Cterm"/>
    <property type="match status" value="1"/>
</dbReference>
<dbReference type="InterPro" id="IPR000878">
    <property type="entry name" value="4pyrrol_Mease"/>
</dbReference>
<evidence type="ECO:0000256" key="7">
    <source>
        <dbReference type="ARBA" id="ARBA00023244"/>
    </source>
</evidence>
<dbReference type="GO" id="GO:0004851">
    <property type="term" value="F:uroporphyrin-III C-methyltransferase activity"/>
    <property type="evidence" value="ECO:0007669"/>
    <property type="project" value="UniProtKB-EC"/>
</dbReference>
<gene>
    <name evidence="13" type="primary">cobA</name>
    <name evidence="13" type="ORF">HYZ11_08345</name>
</gene>
<dbReference type="Gene3D" id="3.40.1010.10">
    <property type="entry name" value="Cobalt-precorrin-4 Transmethylase, Domain 1"/>
    <property type="match status" value="1"/>
</dbReference>
<name>A0A932I1C7_UNCTE</name>
<organism evidence="13 14">
    <name type="scientific">Tectimicrobiota bacterium</name>
    <dbReference type="NCBI Taxonomy" id="2528274"/>
    <lineage>
        <taxon>Bacteria</taxon>
        <taxon>Pseudomonadati</taxon>
        <taxon>Nitrospinota/Tectimicrobiota group</taxon>
        <taxon>Candidatus Tectimicrobiota</taxon>
    </lineage>
</organism>
<comment type="caution">
    <text evidence="13">The sequence shown here is derived from an EMBL/GenBank/DDBJ whole genome shotgun (WGS) entry which is preliminary data.</text>
</comment>
<dbReference type="GO" id="GO:0032259">
    <property type="term" value="P:methylation"/>
    <property type="evidence" value="ECO:0007669"/>
    <property type="project" value="UniProtKB-KW"/>
</dbReference>
<dbReference type="EMBL" id="JACPUR010000018">
    <property type="protein sequence ID" value="MBI3127596.1"/>
    <property type="molecule type" value="Genomic_DNA"/>
</dbReference>
<dbReference type="InterPro" id="IPR014776">
    <property type="entry name" value="4pyrrole_Mease_sub2"/>
</dbReference>
<dbReference type="Gene3D" id="3.30.950.10">
    <property type="entry name" value="Methyltransferase, Cobalt-precorrin-4 Transmethylase, Domain 2"/>
    <property type="match status" value="1"/>
</dbReference>
<dbReference type="Pfam" id="PF00590">
    <property type="entry name" value="TP_methylase"/>
    <property type="match status" value="1"/>
</dbReference>
<dbReference type="GO" id="GO:0019354">
    <property type="term" value="P:siroheme biosynthetic process"/>
    <property type="evidence" value="ECO:0007669"/>
    <property type="project" value="InterPro"/>
</dbReference>
<accession>A0A932I1C7</accession>
<dbReference type="CDD" id="cd11642">
    <property type="entry name" value="SUMT"/>
    <property type="match status" value="1"/>
</dbReference>
<evidence type="ECO:0000256" key="1">
    <source>
        <dbReference type="ARBA" id="ARBA00005879"/>
    </source>
</evidence>
<keyword evidence="3" id="KW-0169">Cobalamin biosynthesis</keyword>
<keyword evidence="6" id="KW-0949">S-adenosyl-L-methionine</keyword>
<evidence type="ECO:0000256" key="4">
    <source>
        <dbReference type="ARBA" id="ARBA00022603"/>
    </source>
</evidence>
<dbReference type="PROSITE" id="PS00839">
    <property type="entry name" value="SUMT_1"/>
    <property type="match status" value="1"/>
</dbReference>
<evidence type="ECO:0000256" key="11">
    <source>
        <dbReference type="SAM" id="MobiDB-lite"/>
    </source>
</evidence>
<sequence>MPRDLSFSPEPSLGKVAIVGAGPGDPDLLTLRAARLIGQAGAVVHDRLLSPEILDLCSDDCRVIYAGKSPGCHALRQEEINDLLVSLAREGLDVVRLKGGDPFVFGRGGEEAEALAAAGIPYEVVPGVTSAVAAPAFAGIPVTHRGLAASVTFVTAHEDPAKESGQVDYAHLARAKGTLVFLMGARAVGRIARSLLSNGMAAATPVAIVENGSTPRQRTLRCRLGEAARLAEREEVASPAVVVVGEVAALADSLAWFQPEAAADMPWCRPVPDPETAAGRASVARPETHVRTP</sequence>
<dbReference type="EC" id="2.1.1.107" evidence="2"/>
<evidence type="ECO:0000256" key="10">
    <source>
        <dbReference type="RuleBase" id="RU003960"/>
    </source>
</evidence>
<dbReference type="InterPro" id="IPR035996">
    <property type="entry name" value="4pyrrol_Methylase_sf"/>
</dbReference>
<evidence type="ECO:0000259" key="12">
    <source>
        <dbReference type="Pfam" id="PF00590"/>
    </source>
</evidence>